<protein>
    <submittedName>
        <fullName evidence="1">Uncharacterized protein</fullName>
    </submittedName>
</protein>
<reference evidence="1" key="1">
    <citation type="submission" date="2020-03" db="EMBL/GenBank/DDBJ databases">
        <title>The deep terrestrial virosphere.</title>
        <authorList>
            <person name="Holmfeldt K."/>
            <person name="Nilsson E."/>
            <person name="Simone D."/>
            <person name="Lopez-Fernandez M."/>
            <person name="Wu X."/>
            <person name="de Brujin I."/>
            <person name="Lundin D."/>
            <person name="Andersson A."/>
            <person name="Bertilsson S."/>
            <person name="Dopson M."/>
        </authorList>
    </citation>
    <scope>NUCLEOTIDE SEQUENCE</scope>
    <source>
        <strain evidence="1">MM415A03762</strain>
        <strain evidence="2">MM415B02352</strain>
    </source>
</reference>
<organism evidence="1">
    <name type="scientific">viral metagenome</name>
    <dbReference type="NCBI Taxonomy" id="1070528"/>
    <lineage>
        <taxon>unclassified sequences</taxon>
        <taxon>metagenomes</taxon>
        <taxon>organismal metagenomes</taxon>
    </lineage>
</organism>
<proteinExistence type="predicted"/>
<gene>
    <name evidence="1" type="ORF">MM415A03762_0005</name>
    <name evidence="2" type="ORF">MM415B02352_0009</name>
</gene>
<sequence>MKRYVCRKCGHEVYASEQPSPIRWTDGHVCYFYKKEGEENEE</sequence>
<dbReference type="AlphaFoldDB" id="A0A6M3JJK6"/>
<evidence type="ECO:0000313" key="1">
    <source>
        <dbReference type="EMBL" id="QJA70379.1"/>
    </source>
</evidence>
<dbReference type="EMBL" id="MT141788">
    <property type="protein sequence ID" value="QJA70379.1"/>
    <property type="molecule type" value="Genomic_DNA"/>
</dbReference>
<dbReference type="EMBL" id="MT142921">
    <property type="protein sequence ID" value="QJA90549.1"/>
    <property type="molecule type" value="Genomic_DNA"/>
</dbReference>
<evidence type="ECO:0000313" key="2">
    <source>
        <dbReference type="EMBL" id="QJA90549.1"/>
    </source>
</evidence>
<name>A0A6M3JJK6_9ZZZZ</name>
<accession>A0A6M3JJK6</accession>